<accession>A0AAD8Y4G1</accession>
<comment type="caution">
    <text evidence="3">The sequence shown here is derived from an EMBL/GenBank/DDBJ whole genome shotgun (WGS) entry which is preliminary data.</text>
</comment>
<feature type="coiled-coil region" evidence="1">
    <location>
        <begin position="102"/>
        <end position="136"/>
    </location>
</feature>
<sequence>MVLEEEDEEVEDVSEEDDPDPEEEDDDAEDDSEEEEGEDEDVVFPAPTAKAKLLKSLFGFKTSSLMSKGRTDVKVFGKTVRKQRQHSEKEKARERQAVQNLREGLLTAKRDLKQRRKEHKKQVERLKRQCELQENDRSYDKSLTSMEQRTSALEEGQLELLVLAKQQMKLIENLTERHARAHA</sequence>
<feature type="region of interest" description="Disordered" evidence="2">
    <location>
        <begin position="1"/>
        <end position="46"/>
    </location>
</feature>
<feature type="compositionally biased region" description="Acidic residues" evidence="2">
    <location>
        <begin position="1"/>
        <end position="42"/>
    </location>
</feature>
<proteinExistence type="predicted"/>
<keyword evidence="1" id="KW-0175">Coiled coil</keyword>
<evidence type="ECO:0000313" key="3">
    <source>
        <dbReference type="EMBL" id="KAK1739292.1"/>
    </source>
</evidence>
<keyword evidence="4" id="KW-1185">Reference proteome</keyword>
<reference evidence="3" key="1">
    <citation type="submission" date="2023-06" db="EMBL/GenBank/DDBJ databases">
        <title>Survivors Of The Sea: Transcriptome response of Skeletonema marinoi to long-term dormancy.</title>
        <authorList>
            <person name="Pinder M.I.M."/>
            <person name="Kourtchenko O."/>
            <person name="Robertson E.K."/>
            <person name="Larsson T."/>
            <person name="Maumus F."/>
            <person name="Osuna-Cruz C.M."/>
            <person name="Vancaester E."/>
            <person name="Stenow R."/>
            <person name="Vandepoele K."/>
            <person name="Ploug H."/>
            <person name="Bruchert V."/>
            <person name="Godhe A."/>
            <person name="Topel M."/>
        </authorList>
    </citation>
    <scope>NUCLEOTIDE SEQUENCE</scope>
    <source>
        <strain evidence="3">R05AC</strain>
    </source>
</reference>
<evidence type="ECO:0000256" key="2">
    <source>
        <dbReference type="SAM" id="MobiDB-lite"/>
    </source>
</evidence>
<dbReference type="Proteomes" id="UP001224775">
    <property type="component" value="Unassembled WGS sequence"/>
</dbReference>
<feature type="region of interest" description="Disordered" evidence="2">
    <location>
        <begin position="77"/>
        <end position="96"/>
    </location>
</feature>
<organism evidence="3 4">
    <name type="scientific">Skeletonema marinoi</name>
    <dbReference type="NCBI Taxonomy" id="267567"/>
    <lineage>
        <taxon>Eukaryota</taxon>
        <taxon>Sar</taxon>
        <taxon>Stramenopiles</taxon>
        <taxon>Ochrophyta</taxon>
        <taxon>Bacillariophyta</taxon>
        <taxon>Coscinodiscophyceae</taxon>
        <taxon>Thalassiosirophycidae</taxon>
        <taxon>Thalassiosirales</taxon>
        <taxon>Skeletonemataceae</taxon>
        <taxon>Skeletonema</taxon>
        <taxon>Skeletonema marinoi-dohrnii complex</taxon>
    </lineage>
</organism>
<feature type="compositionally biased region" description="Basic and acidic residues" evidence="2">
    <location>
        <begin position="85"/>
        <end position="96"/>
    </location>
</feature>
<dbReference type="AlphaFoldDB" id="A0AAD8Y4G1"/>
<evidence type="ECO:0000313" key="4">
    <source>
        <dbReference type="Proteomes" id="UP001224775"/>
    </source>
</evidence>
<dbReference type="EMBL" id="JATAAI010000018">
    <property type="protein sequence ID" value="KAK1739292.1"/>
    <property type="molecule type" value="Genomic_DNA"/>
</dbReference>
<gene>
    <name evidence="3" type="ORF">QTG54_009835</name>
</gene>
<name>A0AAD8Y4G1_9STRA</name>
<evidence type="ECO:0000256" key="1">
    <source>
        <dbReference type="SAM" id="Coils"/>
    </source>
</evidence>
<protein>
    <submittedName>
        <fullName evidence="3">Uncharacterized protein</fullName>
    </submittedName>
</protein>